<dbReference type="OMA" id="IHIHCYT"/>
<dbReference type="InterPro" id="IPR032466">
    <property type="entry name" value="Metal_Hydrolase"/>
</dbReference>
<dbReference type="PANTHER" id="PTHR46363">
    <property type="entry name" value="DEOXYRIBONUCLEASE TATDN2-RELATED"/>
    <property type="match status" value="1"/>
</dbReference>
<dbReference type="EnsemblMetazoa" id="CapteT101517">
    <property type="protein sequence ID" value="CapteP101517"/>
    <property type="gene ID" value="CapteG101517"/>
</dbReference>
<sequence>WRAIVEEKNVWATVGCHPKRVQSFTPQREDAMREMLQHPKMVALGEIGLDYSGNCGSYSFEQKQVFERQLLMAVELNKPIVIHCRDAEADCIEIMQKVLPHNHKIHRHCFTGTPEEARIWMHKFPNSYIGFTPLITQSSGRAFHPINAAAGIDLSKILIETDAPYFLPWVIPRGEMEYSHPGMAISVAWKIAQLKNLPTEEVLRVCLENAKDMYGI</sequence>
<protein>
    <recommendedName>
        <fullName evidence="6">TatD related DNase</fullName>
    </recommendedName>
</protein>
<dbReference type="GO" id="GO:0016788">
    <property type="term" value="F:hydrolase activity, acting on ester bonds"/>
    <property type="evidence" value="ECO:0007669"/>
    <property type="project" value="InterPro"/>
</dbReference>
<comment type="similarity">
    <text evidence="1">Belongs to the metallo-dependent hydrolases superfamily. TatD-type hydrolase family.</text>
</comment>
<feature type="binding site" evidence="2">
    <location>
        <position position="83"/>
    </location>
    <ligand>
        <name>a divalent metal cation</name>
        <dbReference type="ChEBI" id="CHEBI:60240"/>
        <label>2</label>
    </ligand>
</feature>
<dbReference type="EMBL" id="AMQN01011411">
    <property type="status" value="NOT_ANNOTATED_CDS"/>
    <property type="molecule type" value="Genomic_DNA"/>
</dbReference>
<proteinExistence type="inferred from homology"/>
<dbReference type="CDD" id="cd01310">
    <property type="entry name" value="TatD_DNAse"/>
    <property type="match status" value="1"/>
</dbReference>
<name>R7TRW2_CAPTE</name>
<dbReference type="PANTHER" id="PTHR46363:SF1">
    <property type="entry name" value="DEOXYRIBONUCLEASE TATDN2-RELATED"/>
    <property type="match status" value="1"/>
</dbReference>
<dbReference type="SUPFAM" id="SSF51556">
    <property type="entry name" value="Metallo-dependent hydrolases"/>
    <property type="match status" value="1"/>
</dbReference>
<accession>R7TRW2</accession>
<gene>
    <name evidence="3" type="ORF">CAPTEDRAFT_101517</name>
</gene>
<dbReference type="Gene3D" id="3.20.20.140">
    <property type="entry name" value="Metal-dependent hydrolases"/>
    <property type="match status" value="1"/>
</dbReference>
<evidence type="ECO:0000256" key="1">
    <source>
        <dbReference type="ARBA" id="ARBA00009275"/>
    </source>
</evidence>
<feature type="binding site" evidence="2">
    <location>
        <position position="46"/>
    </location>
    <ligand>
        <name>a divalent metal cation</name>
        <dbReference type="ChEBI" id="CHEBI:60240"/>
        <label>1</label>
    </ligand>
</feature>
<feature type="non-terminal residue" evidence="3">
    <location>
        <position position="1"/>
    </location>
</feature>
<evidence type="ECO:0000313" key="5">
    <source>
        <dbReference type="Proteomes" id="UP000014760"/>
    </source>
</evidence>
<dbReference type="GO" id="GO:0046872">
    <property type="term" value="F:metal ion binding"/>
    <property type="evidence" value="ECO:0007669"/>
    <property type="project" value="UniProtKB-KW"/>
</dbReference>
<dbReference type="Pfam" id="PF01026">
    <property type="entry name" value="TatD_DNase"/>
    <property type="match status" value="1"/>
</dbReference>
<feature type="binding site" evidence="2">
    <location>
        <position position="108"/>
    </location>
    <ligand>
        <name>a divalent metal cation</name>
        <dbReference type="ChEBI" id="CHEBI:60240"/>
        <label>2</label>
    </ligand>
</feature>
<reference evidence="5" key="1">
    <citation type="submission" date="2012-12" db="EMBL/GenBank/DDBJ databases">
        <authorList>
            <person name="Hellsten U."/>
            <person name="Grimwood J."/>
            <person name="Chapman J.A."/>
            <person name="Shapiro H."/>
            <person name="Aerts A."/>
            <person name="Otillar R.P."/>
            <person name="Terry A.Y."/>
            <person name="Boore J.L."/>
            <person name="Simakov O."/>
            <person name="Marletaz F."/>
            <person name="Cho S.-J."/>
            <person name="Edsinger-Gonzales E."/>
            <person name="Havlak P."/>
            <person name="Kuo D.-H."/>
            <person name="Larsson T."/>
            <person name="Lv J."/>
            <person name="Arendt D."/>
            <person name="Savage R."/>
            <person name="Osoegawa K."/>
            <person name="de Jong P."/>
            <person name="Lindberg D.R."/>
            <person name="Seaver E.C."/>
            <person name="Weisblat D.A."/>
            <person name="Putnam N.H."/>
            <person name="Grigoriev I.V."/>
            <person name="Rokhsar D.S."/>
        </authorList>
    </citation>
    <scope>NUCLEOTIDE SEQUENCE</scope>
    <source>
        <strain evidence="5">I ESC-2004</strain>
    </source>
</reference>
<dbReference type="Proteomes" id="UP000014760">
    <property type="component" value="Unassembled WGS sequence"/>
</dbReference>
<reference evidence="3 5" key="2">
    <citation type="journal article" date="2013" name="Nature">
        <title>Insights into bilaterian evolution from three spiralian genomes.</title>
        <authorList>
            <person name="Simakov O."/>
            <person name="Marletaz F."/>
            <person name="Cho S.J."/>
            <person name="Edsinger-Gonzales E."/>
            <person name="Havlak P."/>
            <person name="Hellsten U."/>
            <person name="Kuo D.H."/>
            <person name="Larsson T."/>
            <person name="Lv J."/>
            <person name="Arendt D."/>
            <person name="Savage R."/>
            <person name="Osoegawa K."/>
            <person name="de Jong P."/>
            <person name="Grimwood J."/>
            <person name="Chapman J.A."/>
            <person name="Shapiro H."/>
            <person name="Aerts A."/>
            <person name="Otillar R.P."/>
            <person name="Terry A.Y."/>
            <person name="Boore J.L."/>
            <person name="Grigoriev I.V."/>
            <person name="Lindberg D.R."/>
            <person name="Seaver E.C."/>
            <person name="Weisblat D.A."/>
            <person name="Putnam N.H."/>
            <person name="Rokhsar D.S."/>
        </authorList>
    </citation>
    <scope>NUCLEOTIDE SEQUENCE</scope>
    <source>
        <strain evidence="3 5">I ESC-2004</strain>
    </source>
</reference>
<dbReference type="InterPro" id="IPR001130">
    <property type="entry name" value="TatD-like"/>
</dbReference>
<dbReference type="HOGENOM" id="CLU_031506_4_1_1"/>
<evidence type="ECO:0000256" key="2">
    <source>
        <dbReference type="PIRSR" id="PIRSR005902-1"/>
    </source>
</evidence>
<organism evidence="3">
    <name type="scientific">Capitella teleta</name>
    <name type="common">Polychaete worm</name>
    <dbReference type="NCBI Taxonomy" id="283909"/>
    <lineage>
        <taxon>Eukaryota</taxon>
        <taxon>Metazoa</taxon>
        <taxon>Spiralia</taxon>
        <taxon>Lophotrochozoa</taxon>
        <taxon>Annelida</taxon>
        <taxon>Polychaeta</taxon>
        <taxon>Sedentaria</taxon>
        <taxon>Scolecida</taxon>
        <taxon>Capitellidae</taxon>
        <taxon>Capitella</taxon>
    </lineage>
</organism>
<reference evidence="4" key="3">
    <citation type="submission" date="2015-06" db="UniProtKB">
        <authorList>
            <consortium name="EnsemblMetazoa"/>
        </authorList>
    </citation>
    <scope>IDENTIFICATION</scope>
</reference>
<keyword evidence="5" id="KW-1185">Reference proteome</keyword>
<keyword evidence="2" id="KW-0479">Metal-binding</keyword>
<dbReference type="AlphaFoldDB" id="R7TRW2"/>
<dbReference type="EMBL" id="KB308870">
    <property type="protein sequence ID" value="ELT96297.1"/>
    <property type="molecule type" value="Genomic_DNA"/>
</dbReference>
<evidence type="ECO:0008006" key="6">
    <source>
        <dbReference type="Google" id="ProtNLM"/>
    </source>
</evidence>
<evidence type="ECO:0000313" key="3">
    <source>
        <dbReference type="EMBL" id="ELT96297.1"/>
    </source>
</evidence>
<evidence type="ECO:0000313" key="4">
    <source>
        <dbReference type="EnsemblMetazoa" id="CapteP101517"/>
    </source>
</evidence>
<feature type="binding site" evidence="2">
    <location>
        <position position="162"/>
    </location>
    <ligand>
        <name>a divalent metal cation</name>
        <dbReference type="ChEBI" id="CHEBI:60240"/>
        <label>1</label>
    </ligand>
</feature>
<dbReference type="PIRSF" id="PIRSF005902">
    <property type="entry name" value="DNase_TatD"/>
    <property type="match status" value="1"/>
</dbReference>
<dbReference type="OrthoDB" id="9980814at2759"/>